<feature type="transmembrane region" description="Helical" evidence="5">
    <location>
        <begin position="393"/>
        <end position="417"/>
    </location>
</feature>
<keyword evidence="2 5" id="KW-0812">Transmembrane</keyword>
<protein>
    <recommendedName>
        <fullName evidence="6">Amino acid transporter transmembrane domain-containing protein</fullName>
    </recommendedName>
</protein>
<feature type="transmembrane region" description="Helical" evidence="5">
    <location>
        <begin position="318"/>
        <end position="338"/>
    </location>
</feature>
<evidence type="ECO:0000259" key="6">
    <source>
        <dbReference type="Pfam" id="PF01490"/>
    </source>
</evidence>
<evidence type="ECO:0000313" key="7">
    <source>
        <dbReference type="EMBL" id="CAD8941007.1"/>
    </source>
</evidence>
<sequence length="454" mass="50382">MSTSQQLDMMEEATENTYLMEGDEESPVMGTKKMIAKDNSGVSVWKAALMFTMSIAGAGVLGISGAIAQSGGLASIAAFLMIAYTTKRSYDLLIALSLDTEGVKGSYERLGDIALGTTGRLAVFVAKFMYAFFTLIVHIKVVKDNFPSAMMGILGSSNEYLYLFEDKDVVTFVISFLVVFPLCLLRDFGLVEHTSTAKLATVFAISFIILHMYFTNPGRLPIQGTTVYEDWLAVKPNLLPSLGTFVFFFVGHHCAHLSFDSLRKDIRDIKHWKQVSTLCVLLCIFLGICMGLTVYMTFWSETTSIMLQLYPNTDEINVAKILVCGFAIFTLPLPFLAVREMIVVSIPHSEKVEDCWWLQGETQLIGRYHFALTFIIWFIATMLAILAPSLNDVLNVGGCFSGSLIAYILPSLFYFSLRGYSREACFMMVLGLVVGVMGTFFAVRTMLMHLGMLP</sequence>
<feature type="transmembrane region" description="Helical" evidence="5">
    <location>
        <begin position="169"/>
        <end position="185"/>
    </location>
</feature>
<feature type="transmembrane region" description="Helical" evidence="5">
    <location>
        <begin position="424"/>
        <end position="447"/>
    </location>
</feature>
<dbReference type="InterPro" id="IPR013057">
    <property type="entry name" value="AA_transpt_TM"/>
</dbReference>
<dbReference type="Pfam" id="PF01490">
    <property type="entry name" value="Aa_trans"/>
    <property type="match status" value="1"/>
</dbReference>
<evidence type="ECO:0000256" key="2">
    <source>
        <dbReference type="ARBA" id="ARBA00022692"/>
    </source>
</evidence>
<feature type="transmembrane region" description="Helical" evidence="5">
    <location>
        <begin position="42"/>
        <end position="61"/>
    </location>
</feature>
<organism evidence="7">
    <name type="scientific">Cyclophora tenuis</name>
    <name type="common">Marine diatom</name>
    <dbReference type="NCBI Taxonomy" id="216820"/>
    <lineage>
        <taxon>Eukaryota</taxon>
        <taxon>Sar</taxon>
        <taxon>Stramenopiles</taxon>
        <taxon>Ochrophyta</taxon>
        <taxon>Bacillariophyta</taxon>
        <taxon>Fragilariophyceae</taxon>
        <taxon>Fragilariophycidae</taxon>
        <taxon>Cyclophorales</taxon>
        <taxon>Cyclophoraceae</taxon>
        <taxon>Cyclophora</taxon>
    </lineage>
</organism>
<dbReference type="PANTHER" id="PTHR22950">
    <property type="entry name" value="AMINO ACID TRANSPORTER"/>
    <property type="match status" value="1"/>
</dbReference>
<evidence type="ECO:0000256" key="1">
    <source>
        <dbReference type="ARBA" id="ARBA00004141"/>
    </source>
</evidence>
<dbReference type="EMBL" id="HBFW01018835">
    <property type="protein sequence ID" value="CAD8941007.1"/>
    <property type="molecule type" value="Transcribed_RNA"/>
</dbReference>
<keyword evidence="4 5" id="KW-0472">Membrane</keyword>
<dbReference type="AlphaFoldDB" id="A0A7S1D7Z0"/>
<feature type="transmembrane region" description="Helical" evidence="5">
    <location>
        <begin position="197"/>
        <end position="214"/>
    </location>
</feature>
<dbReference type="GO" id="GO:0016020">
    <property type="term" value="C:membrane"/>
    <property type="evidence" value="ECO:0007669"/>
    <property type="project" value="UniProtKB-SubCell"/>
</dbReference>
<feature type="transmembrane region" description="Helical" evidence="5">
    <location>
        <begin position="238"/>
        <end position="257"/>
    </location>
</feature>
<comment type="subcellular location">
    <subcellularLocation>
        <location evidence="1">Membrane</location>
        <topology evidence="1">Multi-pass membrane protein</topology>
    </subcellularLocation>
</comment>
<proteinExistence type="predicted"/>
<gene>
    <name evidence="7" type="ORF">CTEN0397_LOCUS12073</name>
</gene>
<evidence type="ECO:0000256" key="5">
    <source>
        <dbReference type="SAM" id="Phobius"/>
    </source>
</evidence>
<keyword evidence="3 5" id="KW-1133">Transmembrane helix</keyword>
<evidence type="ECO:0000256" key="4">
    <source>
        <dbReference type="ARBA" id="ARBA00023136"/>
    </source>
</evidence>
<reference evidence="7" key="1">
    <citation type="submission" date="2021-01" db="EMBL/GenBank/DDBJ databases">
        <authorList>
            <person name="Corre E."/>
            <person name="Pelletier E."/>
            <person name="Niang G."/>
            <person name="Scheremetjew M."/>
            <person name="Finn R."/>
            <person name="Kale V."/>
            <person name="Holt S."/>
            <person name="Cochrane G."/>
            <person name="Meng A."/>
            <person name="Brown T."/>
            <person name="Cohen L."/>
        </authorList>
    </citation>
    <scope>NUCLEOTIDE SEQUENCE</scope>
    <source>
        <strain evidence="7">ECT3854</strain>
    </source>
</reference>
<feature type="transmembrane region" description="Helical" evidence="5">
    <location>
        <begin position="368"/>
        <end position="387"/>
    </location>
</feature>
<dbReference type="GO" id="GO:0015179">
    <property type="term" value="F:L-amino acid transmembrane transporter activity"/>
    <property type="evidence" value="ECO:0007669"/>
    <property type="project" value="TreeGrafter"/>
</dbReference>
<feature type="transmembrane region" description="Helical" evidence="5">
    <location>
        <begin position="121"/>
        <end position="141"/>
    </location>
</feature>
<name>A0A7S1D7Z0_CYCTE</name>
<evidence type="ECO:0000256" key="3">
    <source>
        <dbReference type="ARBA" id="ARBA00022989"/>
    </source>
</evidence>
<feature type="transmembrane region" description="Helical" evidence="5">
    <location>
        <begin position="67"/>
        <end position="84"/>
    </location>
</feature>
<feature type="transmembrane region" description="Helical" evidence="5">
    <location>
        <begin position="278"/>
        <end position="298"/>
    </location>
</feature>
<feature type="domain" description="Amino acid transporter transmembrane" evidence="6">
    <location>
        <begin position="42"/>
        <end position="443"/>
    </location>
</feature>
<accession>A0A7S1D7Z0</accession>